<reference evidence="1" key="1">
    <citation type="submission" date="2018-02" db="EMBL/GenBank/DDBJ databases">
        <title>Rhizophora mucronata_Transcriptome.</title>
        <authorList>
            <person name="Meera S.P."/>
            <person name="Sreeshan A."/>
            <person name="Augustine A."/>
        </authorList>
    </citation>
    <scope>NUCLEOTIDE SEQUENCE</scope>
    <source>
        <tissue evidence="1">Leaf</tissue>
    </source>
</reference>
<dbReference type="EMBL" id="GGEC01090528">
    <property type="protein sequence ID" value="MBX71012.1"/>
    <property type="molecule type" value="Transcribed_RNA"/>
</dbReference>
<name>A0A2P2QVG4_RHIMU</name>
<proteinExistence type="predicted"/>
<sequence length="16" mass="2018">MQNQQHNHPKKSERKK</sequence>
<accession>A0A2P2QVG4</accession>
<evidence type="ECO:0000313" key="1">
    <source>
        <dbReference type="EMBL" id="MBX71012.1"/>
    </source>
</evidence>
<organism evidence="1">
    <name type="scientific">Rhizophora mucronata</name>
    <name type="common">Asiatic mangrove</name>
    <dbReference type="NCBI Taxonomy" id="61149"/>
    <lineage>
        <taxon>Eukaryota</taxon>
        <taxon>Viridiplantae</taxon>
        <taxon>Streptophyta</taxon>
        <taxon>Embryophyta</taxon>
        <taxon>Tracheophyta</taxon>
        <taxon>Spermatophyta</taxon>
        <taxon>Magnoliopsida</taxon>
        <taxon>eudicotyledons</taxon>
        <taxon>Gunneridae</taxon>
        <taxon>Pentapetalae</taxon>
        <taxon>rosids</taxon>
        <taxon>fabids</taxon>
        <taxon>Malpighiales</taxon>
        <taxon>Rhizophoraceae</taxon>
        <taxon>Rhizophora</taxon>
    </lineage>
</organism>
<protein>
    <submittedName>
        <fullName evidence="1">Uncharacterized protein</fullName>
    </submittedName>
</protein>
<dbReference type="AlphaFoldDB" id="A0A2P2QVG4"/>